<keyword evidence="2" id="KW-1185">Reference proteome</keyword>
<evidence type="ECO:0000313" key="2">
    <source>
        <dbReference type="Proteomes" id="UP000619355"/>
    </source>
</evidence>
<dbReference type="Proteomes" id="UP000619355">
    <property type="component" value="Unassembled WGS sequence"/>
</dbReference>
<proteinExistence type="predicted"/>
<dbReference type="EMBL" id="BNBF01000017">
    <property type="protein sequence ID" value="GHG62157.1"/>
    <property type="molecule type" value="Genomic_DNA"/>
</dbReference>
<sequence length="154" mass="16140">MSTPPLRATHELVATAWLKTVVGDRVATTLPKPGADGSVGWADGGFVTLVVAGGTPNLYVPLREPAIGIDCWAANPGSQKPPWNRAAVLAEAIQAACYDHPAIPKVVALPTGYPAARVLSAYTTGEPRRVPDDPSSYARYSIPGLVLAWTEVPS</sequence>
<organism evidence="1 2">
    <name type="scientific">Streptomyces capoamus</name>
    <dbReference type="NCBI Taxonomy" id="68183"/>
    <lineage>
        <taxon>Bacteria</taxon>
        <taxon>Bacillati</taxon>
        <taxon>Actinomycetota</taxon>
        <taxon>Actinomycetes</taxon>
        <taxon>Kitasatosporales</taxon>
        <taxon>Streptomycetaceae</taxon>
        <taxon>Streptomyces</taxon>
    </lineage>
</organism>
<dbReference type="AlphaFoldDB" id="A0A919EZE5"/>
<gene>
    <name evidence="1" type="ORF">GCM10018980_51860</name>
</gene>
<accession>A0A919EZE5</accession>
<dbReference type="RefSeq" id="WP_189984617.1">
    <property type="nucleotide sequence ID" value="NZ_BNBF01000017.1"/>
</dbReference>
<protein>
    <submittedName>
        <fullName evidence="1">Uncharacterized protein</fullName>
    </submittedName>
</protein>
<name>A0A919EZE5_9ACTN</name>
<comment type="caution">
    <text evidence="1">The sequence shown here is derived from an EMBL/GenBank/DDBJ whole genome shotgun (WGS) entry which is preliminary data.</text>
</comment>
<reference evidence="2" key="1">
    <citation type="journal article" date="2019" name="Int. J. Syst. Evol. Microbiol.">
        <title>The Global Catalogue of Microorganisms (GCM) 10K type strain sequencing project: providing services to taxonomists for standard genome sequencing and annotation.</title>
        <authorList>
            <consortium name="The Broad Institute Genomics Platform"/>
            <consortium name="The Broad Institute Genome Sequencing Center for Infectious Disease"/>
            <person name="Wu L."/>
            <person name="Ma J."/>
        </authorList>
    </citation>
    <scope>NUCLEOTIDE SEQUENCE [LARGE SCALE GENOMIC DNA]</scope>
    <source>
        <strain evidence="2">JCM 4253</strain>
    </source>
</reference>
<evidence type="ECO:0000313" key="1">
    <source>
        <dbReference type="EMBL" id="GHG62157.1"/>
    </source>
</evidence>